<dbReference type="InterPro" id="IPR036165">
    <property type="entry name" value="YefM-like_sf"/>
</dbReference>
<dbReference type="AlphaFoldDB" id="A0A1M6IPA6"/>
<dbReference type="PANTHER" id="PTHR33713">
    <property type="entry name" value="ANTITOXIN YAFN-RELATED"/>
    <property type="match status" value="1"/>
</dbReference>
<evidence type="ECO:0000313" key="3">
    <source>
        <dbReference type="EMBL" id="SHJ36291.1"/>
    </source>
</evidence>
<evidence type="ECO:0000256" key="2">
    <source>
        <dbReference type="RuleBase" id="RU362080"/>
    </source>
</evidence>
<proteinExistence type="inferred from homology"/>
<accession>A0A1M6IPA6</accession>
<comment type="similarity">
    <text evidence="1 2">Belongs to the phD/YefM antitoxin family.</text>
</comment>
<evidence type="ECO:0000313" key="4">
    <source>
        <dbReference type="Proteomes" id="UP000189935"/>
    </source>
</evidence>
<reference evidence="3 4" key="1">
    <citation type="submission" date="2016-11" db="EMBL/GenBank/DDBJ databases">
        <authorList>
            <person name="Jaros S."/>
            <person name="Januszkiewicz K."/>
            <person name="Wedrychowicz H."/>
        </authorList>
    </citation>
    <scope>NUCLEOTIDE SEQUENCE [LARGE SCALE GENOMIC DNA]</scope>
    <source>
        <strain evidence="3 4">GAS499</strain>
    </source>
</reference>
<dbReference type="SUPFAM" id="SSF143120">
    <property type="entry name" value="YefM-like"/>
    <property type="match status" value="1"/>
</dbReference>
<sequence length="85" mass="9848">MTQRSWSVQDAKNRFSEVVEAARRTPQTVTKHGKPAVVVVDVVEYERLRRLERARAPSFADMLLAMPQDNGDVPRRNVRMRDIEL</sequence>
<dbReference type="Gene3D" id="3.40.1620.10">
    <property type="entry name" value="YefM-like domain"/>
    <property type="match status" value="1"/>
</dbReference>
<dbReference type="OrthoDB" id="517402at2"/>
<dbReference type="EMBL" id="LT670844">
    <property type="protein sequence ID" value="SHJ36291.1"/>
    <property type="molecule type" value="Genomic_DNA"/>
</dbReference>
<name>A0A1M6IPA6_9BRAD</name>
<gene>
    <name evidence="3" type="ORF">SAMN05444159_0424</name>
</gene>
<evidence type="ECO:0000256" key="1">
    <source>
        <dbReference type="ARBA" id="ARBA00009981"/>
    </source>
</evidence>
<comment type="function">
    <text evidence="2">Antitoxin component of a type II toxin-antitoxin (TA) system.</text>
</comment>
<dbReference type="NCBIfam" id="TIGR01552">
    <property type="entry name" value="phd_fam"/>
    <property type="match status" value="1"/>
</dbReference>
<organism evidence="3 4">
    <name type="scientific">Bradyrhizobium lablabi</name>
    <dbReference type="NCBI Taxonomy" id="722472"/>
    <lineage>
        <taxon>Bacteria</taxon>
        <taxon>Pseudomonadati</taxon>
        <taxon>Pseudomonadota</taxon>
        <taxon>Alphaproteobacteria</taxon>
        <taxon>Hyphomicrobiales</taxon>
        <taxon>Nitrobacteraceae</taxon>
        <taxon>Bradyrhizobium</taxon>
    </lineage>
</organism>
<dbReference type="Pfam" id="PF02604">
    <property type="entry name" value="PhdYeFM_antitox"/>
    <property type="match status" value="1"/>
</dbReference>
<dbReference type="PANTHER" id="PTHR33713:SF10">
    <property type="entry name" value="ANTITOXIN YAFN"/>
    <property type="match status" value="1"/>
</dbReference>
<dbReference type="InterPro" id="IPR006442">
    <property type="entry name" value="Antitoxin_Phd/YefM"/>
</dbReference>
<dbReference type="RefSeq" id="WP_079536454.1">
    <property type="nucleotide sequence ID" value="NZ_LT670844.1"/>
</dbReference>
<protein>
    <recommendedName>
        <fullName evidence="2">Antitoxin</fullName>
    </recommendedName>
</protein>
<dbReference type="Proteomes" id="UP000189935">
    <property type="component" value="Chromosome I"/>
</dbReference>
<dbReference type="InterPro" id="IPR051405">
    <property type="entry name" value="phD/YefM_antitoxin"/>
</dbReference>